<evidence type="ECO:0000256" key="5">
    <source>
        <dbReference type="ARBA" id="ARBA00022989"/>
    </source>
</evidence>
<organism evidence="13 14">
    <name type="scientific">Denticeps clupeoides</name>
    <name type="common">denticle herring</name>
    <dbReference type="NCBI Taxonomy" id="299321"/>
    <lineage>
        <taxon>Eukaryota</taxon>
        <taxon>Metazoa</taxon>
        <taxon>Chordata</taxon>
        <taxon>Craniata</taxon>
        <taxon>Vertebrata</taxon>
        <taxon>Euteleostomi</taxon>
        <taxon>Actinopterygii</taxon>
        <taxon>Neopterygii</taxon>
        <taxon>Teleostei</taxon>
        <taxon>Clupei</taxon>
        <taxon>Clupeiformes</taxon>
        <taxon>Denticipitoidei</taxon>
        <taxon>Denticipitidae</taxon>
        <taxon>Denticeps</taxon>
    </lineage>
</organism>
<name>A0AAY4B192_9TELE</name>
<evidence type="ECO:0000256" key="10">
    <source>
        <dbReference type="SAM" id="Phobius"/>
    </source>
</evidence>
<keyword evidence="6 10" id="KW-0472">Membrane</keyword>
<dbReference type="Ensembl" id="ENSDCDT00010015227.1">
    <property type="protein sequence ID" value="ENSDCDP00010014450.1"/>
    <property type="gene ID" value="ENSDCDG00010006616.1"/>
</dbReference>
<dbReference type="InterPro" id="IPR027417">
    <property type="entry name" value="P-loop_NTPase"/>
</dbReference>
<dbReference type="InterPro" id="IPR052447">
    <property type="entry name" value="Dermatan-Sulfate_Isomerase"/>
</dbReference>
<feature type="region of interest" description="Disordered" evidence="9">
    <location>
        <begin position="944"/>
        <end position="964"/>
    </location>
</feature>
<dbReference type="PANTHER" id="PTHR15532">
    <property type="match status" value="1"/>
</dbReference>
<gene>
    <name evidence="13" type="primary">DSEL</name>
</gene>
<dbReference type="Gene3D" id="2.70.98.70">
    <property type="match status" value="1"/>
</dbReference>
<dbReference type="AlphaFoldDB" id="A0AAY4B192"/>
<accession>A0AAY4B192</accession>
<dbReference type="InterPro" id="IPR000863">
    <property type="entry name" value="Sulfotransferase_dom"/>
</dbReference>
<protein>
    <recommendedName>
        <fullName evidence="12">Sulfotransferase domain-containing protein</fullName>
    </recommendedName>
</protein>
<evidence type="ECO:0000256" key="3">
    <source>
        <dbReference type="ARBA" id="ARBA00022692"/>
    </source>
</evidence>
<evidence type="ECO:0000256" key="9">
    <source>
        <dbReference type="SAM" id="MobiDB-lite"/>
    </source>
</evidence>
<evidence type="ECO:0000256" key="2">
    <source>
        <dbReference type="ARBA" id="ARBA00006556"/>
    </source>
</evidence>
<dbReference type="InterPro" id="IPR008929">
    <property type="entry name" value="Chondroitin_lyas"/>
</dbReference>
<evidence type="ECO:0000256" key="7">
    <source>
        <dbReference type="ARBA" id="ARBA00023180"/>
    </source>
</evidence>
<reference evidence="13" key="3">
    <citation type="submission" date="2025-09" db="UniProtKB">
        <authorList>
            <consortium name="Ensembl"/>
        </authorList>
    </citation>
    <scope>IDENTIFICATION</scope>
</reference>
<evidence type="ECO:0000313" key="14">
    <source>
        <dbReference type="Proteomes" id="UP000694580"/>
    </source>
</evidence>
<reference evidence="13" key="2">
    <citation type="submission" date="2025-08" db="UniProtKB">
        <authorList>
            <consortium name="Ensembl"/>
        </authorList>
    </citation>
    <scope>IDENTIFICATION</scope>
</reference>
<dbReference type="GO" id="GO:0008146">
    <property type="term" value="F:sulfotransferase activity"/>
    <property type="evidence" value="ECO:0007669"/>
    <property type="project" value="InterPro"/>
</dbReference>
<dbReference type="PANTHER" id="PTHR15532:SF2">
    <property type="entry name" value="DERMATAN-SULFATE EPIMERASE-LIKE PROTEIN"/>
    <property type="match status" value="1"/>
</dbReference>
<feature type="transmembrane region" description="Helical" evidence="10">
    <location>
        <begin position="760"/>
        <end position="783"/>
    </location>
</feature>
<evidence type="ECO:0000259" key="12">
    <source>
        <dbReference type="Pfam" id="PF00685"/>
    </source>
</evidence>
<feature type="signal peptide" evidence="11">
    <location>
        <begin position="1"/>
        <end position="20"/>
    </location>
</feature>
<proteinExistence type="inferred from homology"/>
<reference evidence="13 14" key="1">
    <citation type="submission" date="2020-06" db="EMBL/GenBank/DDBJ databases">
        <authorList>
            <consortium name="Wellcome Sanger Institute Data Sharing"/>
        </authorList>
    </citation>
    <scope>NUCLEOTIDE SEQUENCE [LARGE SCALE GENOMIC DNA]</scope>
</reference>
<evidence type="ECO:0000256" key="1">
    <source>
        <dbReference type="ARBA" id="ARBA00004141"/>
    </source>
</evidence>
<dbReference type="Gene3D" id="1.50.10.100">
    <property type="entry name" value="Chondroitin AC/alginate lyase"/>
    <property type="match status" value="1"/>
</dbReference>
<keyword evidence="14" id="KW-1185">Reference proteome</keyword>
<feature type="chain" id="PRO_5044196191" description="Sulfotransferase domain-containing protein" evidence="11">
    <location>
        <begin position="21"/>
        <end position="1205"/>
    </location>
</feature>
<evidence type="ECO:0000256" key="6">
    <source>
        <dbReference type="ARBA" id="ARBA00023136"/>
    </source>
</evidence>
<dbReference type="GO" id="GO:0047757">
    <property type="term" value="F:chondroitin-glucuronate 5-epimerase activity"/>
    <property type="evidence" value="ECO:0007669"/>
    <property type="project" value="TreeGrafter"/>
</dbReference>
<dbReference type="Pfam" id="PF00685">
    <property type="entry name" value="Sulfotransfer_1"/>
    <property type="match status" value="1"/>
</dbReference>
<keyword evidence="4 11" id="KW-0732">Signal</keyword>
<feature type="domain" description="Sulfotransferase" evidence="12">
    <location>
        <begin position="848"/>
        <end position="1197"/>
    </location>
</feature>
<dbReference type="Gene3D" id="3.40.50.300">
    <property type="entry name" value="P-loop containing nucleotide triphosphate hydrolases"/>
    <property type="match status" value="1"/>
</dbReference>
<evidence type="ECO:0000256" key="4">
    <source>
        <dbReference type="ARBA" id="ARBA00022729"/>
    </source>
</evidence>
<dbReference type="Proteomes" id="UP000694580">
    <property type="component" value="Chromosome 2"/>
</dbReference>
<keyword evidence="8" id="KW-0413">Isomerase</keyword>
<evidence type="ECO:0000313" key="13">
    <source>
        <dbReference type="Ensembl" id="ENSDCDP00010014450.1"/>
    </source>
</evidence>
<sequence>MRLIMACTLFLSIFVVAASAASSGVFNATGIFSDFGQLRLTRERVPELRRLQATNLHPNLYFSQADTPAMRQKSVTTHSHVFKVIRAAVLTMLSNPAFYMPPAKHEDFAGKWNEIYGNNLPPLALYCLLCPEDSAALQFLTKSMDRMAKYPDWKVTSAPSDEVPAAHSLTGFATAFDFTYNALDQQRRDAYLRKIRTETRELYETSKYRGWGKQFLQNHQTTNVLAILTGAIVAGSHNEPECMAWKQVSVSYMEKTMFLLNHVVDGSLDEGVAYGSYTAKSVTQYVFLAQRHFRIDNAQNNWLRTHFWFYYSTLLPGFQRTVGIADSNYNWFYGPESQLVFLDTFVMKNGSGNWLAQLVRKHRPKDGPMGPSSAQRWTTLHTEFIWYDARLSPQPPSGHGRPRMHVFSNWGVVTYGAGLPSGQGNTFVSFKSGRLGGRAVYDIVRAKPYSWLDGWNSFNPGHEHPDQNSFTFAPNGQVFVSEALYGPKYSYLNNVLVFSPSPTSRCNAPWEGQLGECGKWLRWTDAGVGDAAGEVVAASSHGDLLFVSGEAAPAYSPAMRLRSVYRALVLLNSQTLLVVDHVEKGDDSPVNALSAFFHNLDIDFKYVPHRFMDRYNGALMDVWDAHYKMFWFDSQGLSPDTRIQEAEQAAEFKKRWTQFINVTFPASGTVSRVAYVMYGPYVKVSHCRFIDNGKDGLRLSLVINGSEKIVSIATNHKDIGARSAYLGFGGYARVEDRHQIVRFGLGAQPVPKQTSVDSQLFDFGVLVNVVAGVTLCVAIGFLTLQRRFYACFSRLMRYALLAVLVLWIFELMFVSNSCDRLLCGVKWTSSEVSAPARLRDQHRLSLPTVVIMTLPGSGSDILKHLFYNHTDFVYIQVPTEHLDIPETEFEFDSMVDACEWTRGDARQGRYKIVQGWLHSLVHDTRLHLQNIPLHDGDRAKLSSRSIYPSRDRRKRARRREPAAAEVRGRVRGGVDRDADYIRELRRHVADYPNSRAVLNFRSGSWTLKLPFVREVVGPSTKAVYVVRDPRAWIYVMLYNSKPSLYSLKNVPQHLALMFKEDVNRDRCPAFAPEYRALWRLLSRSETDPILLLAHLWLAHTSALLRVGGTLPEETCLHVRFEDVVNFPREAAERIHSFLGVPLTPSALNQLMFTTSTNLYNLMYEGDVSPANIDAWKQNMARKEIRLIEDICGSMMRRLGYSKFNS</sequence>
<keyword evidence="7" id="KW-0325">Glycoprotein</keyword>
<keyword evidence="5 10" id="KW-1133">Transmembrane helix</keyword>
<dbReference type="SUPFAM" id="SSF52540">
    <property type="entry name" value="P-loop containing nucleoside triphosphate hydrolases"/>
    <property type="match status" value="1"/>
</dbReference>
<feature type="transmembrane region" description="Helical" evidence="10">
    <location>
        <begin position="795"/>
        <end position="814"/>
    </location>
</feature>
<comment type="similarity">
    <text evidence="2">Belongs to the dermatan-sulfate isomerase family.</text>
</comment>
<dbReference type="GO" id="GO:0016020">
    <property type="term" value="C:membrane"/>
    <property type="evidence" value="ECO:0007669"/>
    <property type="project" value="UniProtKB-SubCell"/>
</dbReference>
<evidence type="ECO:0000256" key="11">
    <source>
        <dbReference type="SAM" id="SignalP"/>
    </source>
</evidence>
<evidence type="ECO:0000256" key="8">
    <source>
        <dbReference type="ARBA" id="ARBA00023235"/>
    </source>
</evidence>
<keyword evidence="3 10" id="KW-0812">Transmembrane</keyword>
<comment type="subcellular location">
    <subcellularLocation>
        <location evidence="1">Membrane</location>
        <topology evidence="1">Multi-pass membrane protein</topology>
    </subcellularLocation>
</comment>
<dbReference type="GeneTree" id="ENSGT00390000006522"/>